<dbReference type="EMBL" id="BARS01050566">
    <property type="protein sequence ID" value="GAG49578.1"/>
    <property type="molecule type" value="Genomic_DNA"/>
</dbReference>
<sequence>MIELKNPPIFVTGCARSGTSLVTGIFAHCGAWCGKVAGAQPHNPKGQFENTEIRNGILKPLLVSLDADKLGQKPLPDINKVFLECGKMQGNKGIEELRHKVHNCFLKQGFWQEHQLIYKGAKLCLIWPVWHILYKNPKWIIVRRKDDDIAKSCMNTVFMRAYSSVEGWKGWVDHHKDRFNEMMEYCGAVQLWSEDIVAGNFGPIREVVESTGL</sequence>
<proteinExistence type="predicted"/>
<dbReference type="Gene3D" id="3.40.50.300">
    <property type="entry name" value="P-loop containing nucleotide triphosphate hydrolases"/>
    <property type="match status" value="1"/>
</dbReference>
<feature type="non-terminal residue" evidence="1">
    <location>
        <position position="213"/>
    </location>
</feature>
<organism evidence="1">
    <name type="scientific">marine sediment metagenome</name>
    <dbReference type="NCBI Taxonomy" id="412755"/>
    <lineage>
        <taxon>unclassified sequences</taxon>
        <taxon>metagenomes</taxon>
        <taxon>ecological metagenomes</taxon>
    </lineage>
</organism>
<evidence type="ECO:0008006" key="2">
    <source>
        <dbReference type="Google" id="ProtNLM"/>
    </source>
</evidence>
<reference evidence="1" key="1">
    <citation type="journal article" date="2014" name="Front. Microbiol.">
        <title>High frequency of phylogenetically diverse reductive dehalogenase-homologous genes in deep subseafloor sedimentary metagenomes.</title>
        <authorList>
            <person name="Kawai M."/>
            <person name="Futagami T."/>
            <person name="Toyoda A."/>
            <person name="Takaki Y."/>
            <person name="Nishi S."/>
            <person name="Hori S."/>
            <person name="Arai W."/>
            <person name="Tsubouchi T."/>
            <person name="Morono Y."/>
            <person name="Uchiyama I."/>
            <person name="Ito T."/>
            <person name="Fujiyama A."/>
            <person name="Inagaki F."/>
            <person name="Takami H."/>
        </authorList>
    </citation>
    <scope>NUCLEOTIDE SEQUENCE</scope>
    <source>
        <strain evidence="1">Expedition CK06-06</strain>
    </source>
</reference>
<dbReference type="AlphaFoldDB" id="X0YM57"/>
<accession>X0YM57</accession>
<comment type="caution">
    <text evidence="1">The sequence shown here is derived from an EMBL/GenBank/DDBJ whole genome shotgun (WGS) entry which is preliminary data.</text>
</comment>
<dbReference type="InterPro" id="IPR027417">
    <property type="entry name" value="P-loop_NTPase"/>
</dbReference>
<dbReference type="SUPFAM" id="SSF52540">
    <property type="entry name" value="P-loop containing nucleoside triphosphate hydrolases"/>
    <property type="match status" value="1"/>
</dbReference>
<protein>
    <recommendedName>
        <fullName evidence="2">Sulfotransferase domain-containing protein</fullName>
    </recommendedName>
</protein>
<evidence type="ECO:0000313" key="1">
    <source>
        <dbReference type="EMBL" id="GAG49578.1"/>
    </source>
</evidence>
<name>X0YM57_9ZZZZ</name>
<gene>
    <name evidence="1" type="ORF">S01H1_75465</name>
</gene>